<protein>
    <submittedName>
        <fullName evidence="1">Uncharacterized protein</fullName>
    </submittedName>
</protein>
<organism evidence="1 2">
    <name type="scientific">Bizionia argentinensis JUB59</name>
    <dbReference type="NCBI Taxonomy" id="1046627"/>
    <lineage>
        <taxon>Bacteria</taxon>
        <taxon>Pseudomonadati</taxon>
        <taxon>Bacteroidota</taxon>
        <taxon>Flavobacteriia</taxon>
        <taxon>Flavobacteriales</taxon>
        <taxon>Flavobacteriaceae</taxon>
        <taxon>Bizionia</taxon>
    </lineage>
</organism>
<keyword evidence="2" id="KW-1185">Reference proteome</keyword>
<evidence type="ECO:0000313" key="1">
    <source>
        <dbReference type="EMBL" id="EGV45090.1"/>
    </source>
</evidence>
<dbReference type="Proteomes" id="UP000003730">
    <property type="component" value="Unassembled WGS sequence"/>
</dbReference>
<accession>G2E9P1</accession>
<reference evidence="1 2" key="1">
    <citation type="journal article" date="2008" name="Int. J. Syst. Evol. Microbiol.">
        <title>Bizionia argentinensis sp. nov., isolated from surface marine water in Antarctica.</title>
        <authorList>
            <person name="Bercovich A."/>
            <person name="Vazquez S.C."/>
            <person name="Yankilevich P."/>
            <person name="Coria S.H."/>
            <person name="Foti M."/>
            <person name="Hernandez E."/>
            <person name="Vidal A."/>
            <person name="Ruberto L."/>
            <person name="Melo C."/>
            <person name="Marenssi S."/>
            <person name="Criscuolo M."/>
            <person name="Memoli M."/>
            <person name="Arguelles M."/>
            <person name="Mac Cormack W.P."/>
        </authorList>
    </citation>
    <scope>NUCLEOTIDE SEQUENCE [LARGE SCALE GENOMIC DNA]</scope>
    <source>
        <strain evidence="1 2">JUB59</strain>
    </source>
</reference>
<comment type="caution">
    <text evidence="1">The sequence shown here is derived from an EMBL/GenBank/DDBJ whole genome shotgun (WGS) entry which is preliminary data.</text>
</comment>
<evidence type="ECO:0000313" key="2">
    <source>
        <dbReference type="Proteomes" id="UP000003730"/>
    </source>
</evidence>
<dbReference type="AlphaFoldDB" id="G2E9P1"/>
<dbReference type="EMBL" id="AFXZ01000002">
    <property type="protein sequence ID" value="EGV45090.1"/>
    <property type="molecule type" value="Genomic_DNA"/>
</dbReference>
<dbReference type="STRING" id="1046627.BZARG_252"/>
<sequence>MVSRESVDSVEYSPELDTNQIQSFYEKQLPIPNIRSLFTLSILFDYFGFFNKELVSIASYTY</sequence>
<gene>
    <name evidence="1" type="ORF">BZARG_252</name>
</gene>
<dbReference type="RefSeq" id="WP_008634806.1">
    <property type="nucleotide sequence ID" value="NZ_AFXZ01000002.1"/>
</dbReference>
<name>G2E9P1_9FLAO</name>
<proteinExistence type="predicted"/>